<dbReference type="InterPro" id="IPR000871">
    <property type="entry name" value="Beta-lactam_class-A"/>
</dbReference>
<keyword evidence="4" id="KW-1185">Reference proteome</keyword>
<dbReference type="InterPro" id="IPR045155">
    <property type="entry name" value="Beta-lactam_cat"/>
</dbReference>
<name>A0A2A9HHJ6_TEPT2</name>
<dbReference type="EMBL" id="PDJQ01000001">
    <property type="protein sequence ID" value="PFG74465.1"/>
    <property type="molecule type" value="Genomic_DNA"/>
</dbReference>
<keyword evidence="1" id="KW-0472">Membrane</keyword>
<evidence type="ECO:0000313" key="3">
    <source>
        <dbReference type="EMBL" id="PFG74465.1"/>
    </source>
</evidence>
<evidence type="ECO:0000256" key="1">
    <source>
        <dbReference type="SAM" id="Phobius"/>
    </source>
</evidence>
<comment type="caution">
    <text evidence="3">The sequence shown here is derived from an EMBL/GenBank/DDBJ whole genome shotgun (WGS) entry which is preliminary data.</text>
</comment>
<accession>A0A2A9HHJ6</accession>
<reference evidence="3 4" key="1">
    <citation type="submission" date="2017-09" db="EMBL/GenBank/DDBJ databases">
        <title>Sequencing the genomes of two abundant thermophiles in Great Basin hot springs: Thermocrinis jamiesonii and novel Chloroflexi Thermoflexus hugenholtzii.</title>
        <authorList>
            <person name="Hedlund B."/>
        </authorList>
    </citation>
    <scope>NUCLEOTIDE SEQUENCE [LARGE SCALE GENOMIC DNA]</scope>
    <source>
        <strain evidence="3 4">G233</strain>
    </source>
</reference>
<keyword evidence="1" id="KW-0812">Transmembrane</keyword>
<dbReference type="GO" id="GO:0008800">
    <property type="term" value="F:beta-lactamase activity"/>
    <property type="evidence" value="ECO:0007669"/>
    <property type="project" value="InterPro"/>
</dbReference>
<proteinExistence type="predicted"/>
<dbReference type="Pfam" id="PF13354">
    <property type="entry name" value="Beta-lactamase2"/>
    <property type="match status" value="1"/>
</dbReference>
<dbReference type="GO" id="GO:0046677">
    <property type="term" value="P:response to antibiotic"/>
    <property type="evidence" value="ECO:0007669"/>
    <property type="project" value="InterPro"/>
</dbReference>
<feature type="domain" description="Beta-lactamase class A catalytic" evidence="2">
    <location>
        <begin position="112"/>
        <end position="306"/>
    </location>
</feature>
<dbReference type="PANTHER" id="PTHR35333:SF3">
    <property type="entry name" value="BETA-LACTAMASE-TYPE TRANSPEPTIDASE FOLD CONTAINING PROTEIN"/>
    <property type="match status" value="1"/>
</dbReference>
<feature type="transmembrane region" description="Helical" evidence="1">
    <location>
        <begin position="20"/>
        <end position="41"/>
    </location>
</feature>
<evidence type="ECO:0000259" key="2">
    <source>
        <dbReference type="Pfam" id="PF13354"/>
    </source>
</evidence>
<dbReference type="GO" id="GO:0030655">
    <property type="term" value="P:beta-lactam antibiotic catabolic process"/>
    <property type="evidence" value="ECO:0007669"/>
    <property type="project" value="InterPro"/>
</dbReference>
<gene>
    <name evidence="3" type="ORF">A9A59_1696</name>
</gene>
<dbReference type="Proteomes" id="UP000223071">
    <property type="component" value="Unassembled WGS sequence"/>
</dbReference>
<organism evidence="3 4">
    <name type="scientific">Tepidiforma thermophila (strain KCTC 52669 / CGMCC 1.13589 / G233)</name>
    <dbReference type="NCBI Taxonomy" id="2761530"/>
    <lineage>
        <taxon>Bacteria</taxon>
        <taxon>Bacillati</taxon>
        <taxon>Chloroflexota</taxon>
        <taxon>Tepidiformia</taxon>
        <taxon>Tepidiformales</taxon>
        <taxon>Tepidiformaceae</taxon>
        <taxon>Tepidiforma</taxon>
    </lineage>
</organism>
<protein>
    <submittedName>
        <fullName evidence="3">Beta-lactamase class A</fullName>
    </submittedName>
</protein>
<dbReference type="AlphaFoldDB" id="A0A2A9HHJ6"/>
<evidence type="ECO:0000313" key="4">
    <source>
        <dbReference type="Proteomes" id="UP000223071"/>
    </source>
</evidence>
<dbReference type="PANTHER" id="PTHR35333">
    <property type="entry name" value="BETA-LACTAMASE"/>
    <property type="match status" value="1"/>
</dbReference>
<dbReference type="Gene3D" id="3.40.710.10">
    <property type="entry name" value="DD-peptidase/beta-lactamase superfamily"/>
    <property type="match status" value="1"/>
</dbReference>
<dbReference type="SUPFAM" id="SSF56601">
    <property type="entry name" value="beta-lactamase/transpeptidase-like"/>
    <property type="match status" value="1"/>
</dbReference>
<sequence length="330" mass="33896">MALPVNRTSPPGGPAERTPWEFLLAVAAATGAFVYLLAVVAGHMVPDSTGAGTRAAGTGGSAGHLVDASRAAGPSGGDQAAALEAAIRAVLTTDEAASTGVAVMTPGGEWLGGLNPDLPGYAASTFKLAILLEAERRVSAGVLSYTDRIPVTDEARAEDLGTIDRLPVAPDGTVSLGEALEAMITFSDNASAVALLRFLGPGEIDASLRALGAERFSVNDPGLPTTARDLAFVLAAIARGDGMSAAQRDHALELLTAQEVRAGIPAALDGMPGVLRVGNKTGTWPGATRDVAFVQTERGAYVIAVMAEGDWNWELVRRVARAVHDQLTVR</sequence>
<dbReference type="InterPro" id="IPR012338">
    <property type="entry name" value="Beta-lactam/transpept-like"/>
</dbReference>
<keyword evidence="1" id="KW-1133">Transmembrane helix</keyword>